<dbReference type="RefSeq" id="WP_103676085.1">
    <property type="nucleotide sequence ID" value="NZ_PQGD01000010.1"/>
</dbReference>
<evidence type="ECO:0000313" key="1">
    <source>
        <dbReference type="EMBL" id="POP44939.1"/>
    </source>
</evidence>
<sequence>MPDSKLTTLTDAATDVLYAVFFRGALLSGDVPSKSGANELLDAGLTCSKHTATPFGGEDYFTYLTAEGQQFAIDYLVNTCFGVAQKSDSNDSPAITLKIAVDTSAAQAAIEEIDKHIRNSETFKTLNKAASIKESMIQPVSIAASAIAEEAATRFESIAKEALKRRSEIVAERFAIFGESGTSNETIEQRTLSAVLSNSLHLVDAAQAGDAAFKLGQAVKSAFQTLNSVDAAGGKMSQQWGVKMDSTGNLPKVDSHELMDHQPDAHDPVSLKDIKASREDDMLTFGGYPGALFTGKVAVNAAAAESRVVLTKEMNEAIGKVVLNVIKEQTKPGGLLYHHSR</sequence>
<dbReference type="Proteomes" id="UP000237073">
    <property type="component" value="Unassembled WGS sequence"/>
</dbReference>
<dbReference type="EMBL" id="PQGE01000008">
    <property type="protein sequence ID" value="POP44939.1"/>
    <property type="molecule type" value="Genomic_DNA"/>
</dbReference>
<proteinExistence type="predicted"/>
<dbReference type="OrthoDB" id="6628873at2"/>
<evidence type="ECO:0000313" key="4">
    <source>
        <dbReference type="Proteomes" id="UP000247005"/>
    </source>
</evidence>
<comment type="caution">
    <text evidence="2">The sequence shown here is derived from an EMBL/GenBank/DDBJ whole genome shotgun (WGS) entry which is preliminary data.</text>
</comment>
<name>A0A2P5GP70_9ENTR</name>
<organism evidence="2 4">
    <name type="scientific">Superficieibacter electus</name>
    <dbReference type="NCBI Taxonomy" id="2022662"/>
    <lineage>
        <taxon>Bacteria</taxon>
        <taxon>Pseudomonadati</taxon>
        <taxon>Pseudomonadota</taxon>
        <taxon>Gammaproteobacteria</taxon>
        <taxon>Enterobacterales</taxon>
        <taxon>Enterobacteriaceae</taxon>
        <taxon>Superficieibacter</taxon>
    </lineage>
</organism>
<accession>A0A2P5GP70</accession>
<evidence type="ECO:0000313" key="2">
    <source>
        <dbReference type="EMBL" id="POP48326.1"/>
    </source>
</evidence>
<keyword evidence="3" id="KW-1185">Reference proteome</keyword>
<dbReference type="AlphaFoldDB" id="A0A2P5GP70"/>
<gene>
    <name evidence="2" type="ORF">CHU32_13735</name>
    <name evidence="1" type="ORF">CHU33_10810</name>
</gene>
<reference evidence="3 4" key="1">
    <citation type="submission" date="2018-01" db="EMBL/GenBank/DDBJ databases">
        <title>Superficieibacter electus gen. nov., sp. nov., an extended-spectrum beta-lactamase possessing member of the Enterobacteriaceae family, isolated from intensive care unit surfaces.</title>
        <authorList>
            <person name="Potter R.F."/>
            <person name="D'Souza A.W."/>
        </authorList>
    </citation>
    <scope>NUCLEOTIDE SEQUENCE [LARGE SCALE GENOMIC DNA]</scope>
    <source>
        <strain evidence="2 4">BP-1</strain>
        <strain evidence="1 3">BP-2</strain>
    </source>
</reference>
<evidence type="ECO:0000313" key="3">
    <source>
        <dbReference type="Proteomes" id="UP000237073"/>
    </source>
</evidence>
<dbReference type="EMBL" id="PQGD01000010">
    <property type="protein sequence ID" value="POP48326.1"/>
    <property type="molecule type" value="Genomic_DNA"/>
</dbReference>
<dbReference type="Proteomes" id="UP000247005">
    <property type="component" value="Unassembled WGS sequence"/>
</dbReference>
<protein>
    <submittedName>
        <fullName evidence="2">Uncharacterized protein</fullName>
    </submittedName>
</protein>